<evidence type="ECO:0000256" key="4">
    <source>
        <dbReference type="ARBA" id="ARBA00022777"/>
    </source>
</evidence>
<comment type="similarity">
    <text evidence="1">Belongs to the four-carbon acid sugar kinase family.</text>
</comment>
<proteinExistence type="inferred from homology"/>
<dbReference type="RefSeq" id="WP_188428023.1">
    <property type="nucleotide sequence ID" value="NZ_BAABKH010000010.1"/>
</dbReference>
<dbReference type="InterPro" id="IPR042213">
    <property type="entry name" value="NBD_C_sf"/>
</dbReference>
<keyword evidence="5" id="KW-0067">ATP-binding</keyword>
<evidence type="ECO:0000256" key="5">
    <source>
        <dbReference type="ARBA" id="ARBA00022840"/>
    </source>
</evidence>
<dbReference type="InterPro" id="IPR050007">
    <property type="entry name" value="OtnK"/>
</dbReference>
<dbReference type="GO" id="GO:0005524">
    <property type="term" value="F:ATP binding"/>
    <property type="evidence" value="ECO:0007669"/>
    <property type="project" value="UniProtKB-KW"/>
</dbReference>
<dbReference type="InterPro" id="IPR031475">
    <property type="entry name" value="NBD_C"/>
</dbReference>
<sequence length="420" mass="44536">MTGQRLGAVADDFTGATDLAGNWASRGLRTSVLLGVPEDSSDLGGGDDDAVVVALKTRSAPPQEARDLSVRAGRFLLERGCVQLYDKYCSTFDSTPRGNIGPVADALLELTGADRAVVVPSFPDNGRTVYQGHLFVGGTLLHESPMKDHPLTPMRDSHVPRLLAAQTRHHVGLVTLDRVEGGPDVLRRALDDQARAGCRLVVVDAVRPRDLTTIAEATRSDRLVTGGSGLALGMPRRAGERRALRSVPGHRVILSGSASTATREQVRRAAGRVTSVRLDVEQLLARPSAYLAQLVDALSASWRAEPRRPALVYSVASTDDLRRTRHLGTDASRLVEDAHAQLAVALSDAGATEFLVAGGETSGAVMRALGVRRLAVGQALAPGVSWLGGTTAAGRHHNFVLKSGNFGSPDLFLTAWEALV</sequence>
<comment type="catalytic activity">
    <reaction evidence="8">
        <text>3-dehydro-D-erythronate + ATP = 3-dehydro-4-O-phospho-D-erythronate + ADP + H(+)</text>
        <dbReference type="Rhea" id="RHEA:52556"/>
        <dbReference type="ChEBI" id="CHEBI:15378"/>
        <dbReference type="ChEBI" id="CHEBI:30616"/>
        <dbReference type="ChEBI" id="CHEBI:57958"/>
        <dbReference type="ChEBI" id="CHEBI:136593"/>
        <dbReference type="ChEBI" id="CHEBI:456216"/>
        <dbReference type="EC" id="2.7.1.217"/>
    </reaction>
</comment>
<dbReference type="Gene3D" id="3.40.980.20">
    <property type="entry name" value="Four-carbon acid sugar kinase, nucleotide binding domain"/>
    <property type="match status" value="1"/>
</dbReference>
<evidence type="ECO:0000256" key="8">
    <source>
        <dbReference type="ARBA" id="ARBA00036346"/>
    </source>
</evidence>
<feature type="domain" description="Four-carbon acid sugar kinase nucleotide binding" evidence="14">
    <location>
        <begin position="252"/>
        <end position="412"/>
    </location>
</feature>
<evidence type="ECO:0000256" key="10">
    <source>
        <dbReference type="ARBA" id="ARBA00039095"/>
    </source>
</evidence>
<evidence type="ECO:0000256" key="1">
    <source>
        <dbReference type="ARBA" id="ARBA00005715"/>
    </source>
</evidence>
<dbReference type="AlphaFoldDB" id="A0A917BFV8"/>
<keyword evidence="6" id="KW-0119">Carbohydrate metabolism</keyword>
<comment type="caution">
    <text evidence="15">The sequence shown here is derived from an EMBL/GenBank/DDBJ whole genome shotgun (WGS) entry which is preliminary data.</text>
</comment>
<dbReference type="GO" id="GO:0016301">
    <property type="term" value="F:kinase activity"/>
    <property type="evidence" value="ECO:0007669"/>
    <property type="project" value="UniProtKB-KW"/>
</dbReference>
<evidence type="ECO:0000313" key="16">
    <source>
        <dbReference type="Proteomes" id="UP000605670"/>
    </source>
</evidence>
<accession>A0A917BFV8</accession>
<gene>
    <name evidence="15" type="ORF">GCM10011366_05030</name>
</gene>
<keyword evidence="2" id="KW-0808">Transferase</keyword>
<keyword evidence="3" id="KW-0547">Nucleotide-binding</keyword>
<dbReference type="Gene3D" id="3.40.50.10840">
    <property type="entry name" value="Putative sugar-binding, N-terminal domain"/>
    <property type="match status" value="1"/>
</dbReference>
<evidence type="ECO:0000256" key="9">
    <source>
        <dbReference type="ARBA" id="ARBA00037335"/>
    </source>
</evidence>
<dbReference type="NCBIfam" id="NF043035">
    <property type="entry name" value="OxoTetrKin"/>
    <property type="match status" value="1"/>
</dbReference>
<keyword evidence="16" id="KW-1185">Reference proteome</keyword>
<name>A0A917BFV8_9MICO</name>
<comment type="function">
    <text evidence="9">Catalyzes the ATP-dependent phosphorylation of 3-oxo-tetronate to 3-oxo-tetronate 4-phosphate.</text>
</comment>
<evidence type="ECO:0000259" key="14">
    <source>
        <dbReference type="Pfam" id="PF17042"/>
    </source>
</evidence>
<evidence type="ECO:0000256" key="2">
    <source>
        <dbReference type="ARBA" id="ARBA00022679"/>
    </source>
</evidence>
<dbReference type="SUPFAM" id="SSF142764">
    <property type="entry name" value="YgbK-like"/>
    <property type="match status" value="1"/>
</dbReference>
<dbReference type="Pfam" id="PF17042">
    <property type="entry name" value="NBD_C"/>
    <property type="match status" value="1"/>
</dbReference>
<evidence type="ECO:0000256" key="3">
    <source>
        <dbReference type="ARBA" id="ARBA00022741"/>
    </source>
</evidence>
<keyword evidence="4 15" id="KW-0418">Kinase</keyword>
<evidence type="ECO:0000256" key="11">
    <source>
        <dbReference type="ARBA" id="ARBA00039461"/>
    </source>
</evidence>
<reference evidence="15" key="1">
    <citation type="journal article" date="2014" name="Int. J. Syst. Evol. Microbiol.">
        <title>Complete genome sequence of Corynebacterium casei LMG S-19264T (=DSM 44701T), isolated from a smear-ripened cheese.</title>
        <authorList>
            <consortium name="US DOE Joint Genome Institute (JGI-PGF)"/>
            <person name="Walter F."/>
            <person name="Albersmeier A."/>
            <person name="Kalinowski J."/>
            <person name="Ruckert C."/>
        </authorList>
    </citation>
    <scope>NUCLEOTIDE SEQUENCE</scope>
    <source>
        <strain evidence="15">CGMCC 1.12160</strain>
    </source>
</reference>
<reference evidence="15" key="2">
    <citation type="submission" date="2020-09" db="EMBL/GenBank/DDBJ databases">
        <authorList>
            <person name="Sun Q."/>
            <person name="Zhou Y."/>
        </authorList>
    </citation>
    <scope>NUCLEOTIDE SEQUENCE</scope>
    <source>
        <strain evidence="15">CGMCC 1.12160</strain>
    </source>
</reference>
<organism evidence="15 16">
    <name type="scientific">Ornithinimicrobium tianjinense</name>
    <dbReference type="NCBI Taxonomy" id="1195761"/>
    <lineage>
        <taxon>Bacteria</taxon>
        <taxon>Bacillati</taxon>
        <taxon>Actinomycetota</taxon>
        <taxon>Actinomycetes</taxon>
        <taxon>Micrococcales</taxon>
        <taxon>Ornithinimicrobiaceae</taxon>
        <taxon>Ornithinimicrobium</taxon>
    </lineage>
</organism>
<protein>
    <recommendedName>
        <fullName evidence="11">3-oxo-tetronate kinase</fullName>
        <ecNumber evidence="10">2.7.1.217</ecNumber>
    </recommendedName>
    <alternativeName>
        <fullName evidence="12">3-dehydrotetronate 4-kinase</fullName>
    </alternativeName>
</protein>
<evidence type="ECO:0000256" key="12">
    <source>
        <dbReference type="ARBA" id="ARBA00041377"/>
    </source>
</evidence>
<evidence type="ECO:0000259" key="13">
    <source>
        <dbReference type="Pfam" id="PF07005"/>
    </source>
</evidence>
<dbReference type="EC" id="2.7.1.217" evidence="10"/>
<dbReference type="Pfam" id="PF07005">
    <property type="entry name" value="SBD_N"/>
    <property type="match status" value="1"/>
</dbReference>
<evidence type="ECO:0000256" key="7">
    <source>
        <dbReference type="ARBA" id="ARBA00035898"/>
    </source>
</evidence>
<comment type="catalytic activity">
    <reaction evidence="7">
        <text>3-dehydro-L-erythronate + ATP = 3-dehydro-4-O-phospho-L-erythronate + ADP + H(+)</text>
        <dbReference type="Rhea" id="RHEA:52552"/>
        <dbReference type="ChEBI" id="CHEBI:15378"/>
        <dbReference type="ChEBI" id="CHEBI:30616"/>
        <dbReference type="ChEBI" id="CHEBI:136592"/>
        <dbReference type="ChEBI" id="CHEBI:136670"/>
        <dbReference type="ChEBI" id="CHEBI:456216"/>
        <dbReference type="EC" id="2.7.1.217"/>
    </reaction>
</comment>
<feature type="domain" description="Four-carbon acid sugar kinase N-terminal" evidence="13">
    <location>
        <begin position="6"/>
        <end position="232"/>
    </location>
</feature>
<dbReference type="InterPro" id="IPR037051">
    <property type="entry name" value="4-carb_acid_sugar_kinase_N_sf"/>
</dbReference>
<dbReference type="InterPro" id="IPR010737">
    <property type="entry name" value="4-carb_acid_sugar_kinase_N"/>
</dbReference>
<dbReference type="Proteomes" id="UP000605670">
    <property type="component" value="Unassembled WGS sequence"/>
</dbReference>
<dbReference type="EMBL" id="BMEM01000001">
    <property type="protein sequence ID" value="GGF40394.1"/>
    <property type="molecule type" value="Genomic_DNA"/>
</dbReference>
<evidence type="ECO:0000313" key="15">
    <source>
        <dbReference type="EMBL" id="GGF40394.1"/>
    </source>
</evidence>
<evidence type="ECO:0000256" key="6">
    <source>
        <dbReference type="ARBA" id="ARBA00023277"/>
    </source>
</evidence>